<organism evidence="1 2">
    <name type="scientific">Segatella cerevisiae</name>
    <dbReference type="NCBI Taxonomy" id="2053716"/>
    <lineage>
        <taxon>Bacteria</taxon>
        <taxon>Pseudomonadati</taxon>
        <taxon>Bacteroidota</taxon>
        <taxon>Bacteroidia</taxon>
        <taxon>Bacteroidales</taxon>
        <taxon>Prevotellaceae</taxon>
        <taxon>Segatella</taxon>
    </lineage>
</organism>
<dbReference type="InterPro" id="IPR053773">
    <property type="entry name" value="Vpar_1526-like"/>
</dbReference>
<reference evidence="1 2" key="1">
    <citation type="submission" date="2022-06" db="EMBL/GenBank/DDBJ databases">
        <title>A taxonomic note on the genus Prevotella: Description of four novel genera and emended description of the genera Hallella and Xylanibacter.</title>
        <authorList>
            <person name="Hitch T.C.A."/>
        </authorList>
    </citation>
    <scope>NUCLEOTIDE SEQUENCE [LARGE SCALE GENOMIC DNA]</scope>
    <source>
        <strain evidence="1 2">DSM 100619</strain>
    </source>
</reference>
<accession>A0ABT1BZM7</accession>
<dbReference type="Proteomes" id="UP001204015">
    <property type="component" value="Unassembled WGS sequence"/>
</dbReference>
<keyword evidence="2" id="KW-1185">Reference proteome</keyword>
<gene>
    <name evidence="1" type="ORF">NG821_11970</name>
</gene>
<evidence type="ECO:0000313" key="1">
    <source>
        <dbReference type="EMBL" id="MCO6026541.1"/>
    </source>
</evidence>
<name>A0ABT1BZM7_9BACT</name>
<protein>
    <submittedName>
        <fullName evidence="1">Uncharacterized protein</fullName>
    </submittedName>
</protein>
<evidence type="ECO:0000313" key="2">
    <source>
        <dbReference type="Proteomes" id="UP001204015"/>
    </source>
</evidence>
<sequence length="338" mass="38788">MLDKEDKQDIGGVSNSNVNQAGRDINYYGLKPADIIPLLNEIVSTRIKEYSEIAMATVNKRLDEFGKQLVEEVTEKVIDKTERFTEPSIQYATGEAALGYVKSGDKKQKEDLIDLLIERVKVDEHTTKQNIIDQAIKTLPTLSPKGLSLLTLIVYREIIFSGDKNKYKEWLNSVNPLLEDCKKINSIDMAYLQQSGCTYGVPMIFPHENFERELLRKEDLYFRHDIIGKQYDELLRILGLRKTPHGIIGMKSCDEFLNLYSVIFIDPENRRSFLNLCSSDSLDKLINTLAYSALKDKIIQATKLAHPYTESEVRTFLIEQNPNWEVALNFVLAWKKLT</sequence>
<dbReference type="RefSeq" id="WP_252761891.1">
    <property type="nucleotide sequence ID" value="NZ_JAMXLY010000071.1"/>
</dbReference>
<dbReference type="NCBIfam" id="NF045477">
    <property type="entry name" value="LPO_1073_dom"/>
    <property type="match status" value="1"/>
</dbReference>
<proteinExistence type="predicted"/>
<comment type="caution">
    <text evidence="1">The sequence shown here is derived from an EMBL/GenBank/DDBJ whole genome shotgun (WGS) entry which is preliminary data.</text>
</comment>
<dbReference type="EMBL" id="JAMXLY010000071">
    <property type="protein sequence ID" value="MCO6026541.1"/>
    <property type="molecule type" value="Genomic_DNA"/>
</dbReference>